<dbReference type="Gene3D" id="3.90.1520.10">
    <property type="entry name" value="H-NOX domain"/>
    <property type="match status" value="1"/>
</dbReference>
<dbReference type="Proteomes" id="UP000075515">
    <property type="component" value="Unassembled WGS sequence"/>
</dbReference>
<reference evidence="1 2" key="1">
    <citation type="submission" date="2014-02" db="EMBL/GenBank/DDBJ databases">
        <title>The small core and large imbalanced accessory genome model reveals a collaborative survival strategy of Sorangium cellulosum strains in nature.</title>
        <authorList>
            <person name="Han K."/>
            <person name="Peng R."/>
            <person name="Blom J."/>
            <person name="Li Y.-Z."/>
        </authorList>
    </citation>
    <scope>NUCLEOTIDE SEQUENCE [LARGE SCALE GENOMIC DNA]</scope>
    <source>
        <strain evidence="1 2">So0149</strain>
    </source>
</reference>
<evidence type="ECO:0000313" key="1">
    <source>
        <dbReference type="EMBL" id="KYF85465.1"/>
    </source>
</evidence>
<accession>A0A150RZ11</accession>
<gene>
    <name evidence="1" type="ORF">BE18_15500</name>
</gene>
<comment type="caution">
    <text evidence="1">The sequence shown here is derived from an EMBL/GenBank/DDBJ whole genome shotgun (WGS) entry which is preliminary data.</text>
</comment>
<evidence type="ECO:0000313" key="2">
    <source>
        <dbReference type="Proteomes" id="UP000075515"/>
    </source>
</evidence>
<name>A0A150RZ11_SORCE</name>
<proteinExistence type="predicted"/>
<evidence type="ECO:0008006" key="3">
    <source>
        <dbReference type="Google" id="ProtNLM"/>
    </source>
</evidence>
<dbReference type="EMBL" id="JEMC01002725">
    <property type="protein sequence ID" value="KYF85465.1"/>
    <property type="molecule type" value="Genomic_DNA"/>
</dbReference>
<dbReference type="InterPro" id="IPR038158">
    <property type="entry name" value="H-NOX_domain_sf"/>
</dbReference>
<dbReference type="AlphaFoldDB" id="A0A150RZ11"/>
<organism evidence="1 2">
    <name type="scientific">Sorangium cellulosum</name>
    <name type="common">Polyangium cellulosum</name>
    <dbReference type="NCBI Taxonomy" id="56"/>
    <lineage>
        <taxon>Bacteria</taxon>
        <taxon>Pseudomonadati</taxon>
        <taxon>Myxococcota</taxon>
        <taxon>Polyangia</taxon>
        <taxon>Polyangiales</taxon>
        <taxon>Polyangiaceae</taxon>
        <taxon>Sorangium</taxon>
    </lineage>
</organism>
<sequence>MSELDGQYSGAALHSFIRGLERSQTLIDRILKAHGLDGIDEDAWYPLETARSIFMAVGEQVGDVVLHAVGMKIMESARLPPEIKDPKGALASLDTAYRMNVRGPGIGYIATTFEDEHSAIIHYATPLFPCAACRGVVQGCFKKFGQRALLEHGTDGCMDRGAPLCTFHITW</sequence>
<protein>
    <recommendedName>
        <fullName evidence="3">4-vinyl reductase 4VR domain-containing protein</fullName>
    </recommendedName>
</protein>
<dbReference type="GO" id="GO:0020037">
    <property type="term" value="F:heme binding"/>
    <property type="evidence" value="ECO:0007669"/>
    <property type="project" value="InterPro"/>
</dbReference>